<reference evidence="3" key="1">
    <citation type="submission" date="2020-10" db="EMBL/GenBank/DDBJ databases">
        <authorList>
            <person name="Gilroy R."/>
        </authorList>
    </citation>
    <scope>NUCLEOTIDE SEQUENCE</scope>
    <source>
        <strain evidence="3">CHK157-1446</strain>
    </source>
</reference>
<accession>A0A9D1EPF7</accession>
<feature type="transmembrane region" description="Helical" evidence="1">
    <location>
        <begin position="223"/>
        <end position="245"/>
    </location>
</feature>
<proteinExistence type="predicted"/>
<protein>
    <recommendedName>
        <fullName evidence="5">Stage III sporulation protein AE</fullName>
    </recommendedName>
</protein>
<dbReference type="EMBL" id="DVIR01000069">
    <property type="protein sequence ID" value="HIS25223.1"/>
    <property type="molecule type" value="Genomic_DNA"/>
</dbReference>
<feature type="transmembrane region" description="Helical" evidence="1">
    <location>
        <begin position="154"/>
        <end position="180"/>
    </location>
</feature>
<feature type="transmembrane region" description="Helical" evidence="1">
    <location>
        <begin position="192"/>
        <end position="211"/>
    </location>
</feature>
<evidence type="ECO:0008006" key="5">
    <source>
        <dbReference type="Google" id="ProtNLM"/>
    </source>
</evidence>
<sequence>MKRLYNTASAFAARCIVIVFAAALLSLQAGASGVQSDVSDALSGVDLSAADEFLDDNGVDMSDPESISNVGAGAILGYLFDVLKSAISSPLKILLTVVVIALVCEVTKSASTSAGIGGQVFVIICFLAVSPQIINTFSDMLLATSSMQAFTASYIPIFAAITAASGNMGAATSYSALVLYAAESVTAISTAILKPVLACMLVLACAQAISGELPDLTGTLRRVFTGITGAVMTVFVGVIGLQTVVGRTSTNIALRTGKYLVSSFVPVIGMSLSESYKTVMVSISAMRSAVGALGIIVIIIILSVPIITMWVHKLIFNICEWLCAITNSTALASLMRGIADVYSLCVTLLLIYSMMFIIATGMLIVLGGEAYI</sequence>
<feature type="transmembrane region" description="Helical" evidence="1">
    <location>
        <begin position="341"/>
        <end position="366"/>
    </location>
</feature>
<feature type="chain" id="PRO_5038789400" description="Stage III sporulation protein AE" evidence="2">
    <location>
        <begin position="32"/>
        <end position="372"/>
    </location>
</feature>
<feature type="transmembrane region" description="Helical" evidence="1">
    <location>
        <begin position="86"/>
        <end position="104"/>
    </location>
</feature>
<keyword evidence="1" id="KW-0812">Transmembrane</keyword>
<dbReference type="Pfam" id="PF09546">
    <property type="entry name" value="Spore_III_AE"/>
    <property type="match status" value="1"/>
</dbReference>
<name>A0A9D1EPF7_9FIRM</name>
<keyword evidence="1" id="KW-1133">Transmembrane helix</keyword>
<comment type="caution">
    <text evidence="3">The sequence shown here is derived from an EMBL/GenBank/DDBJ whole genome shotgun (WGS) entry which is preliminary data.</text>
</comment>
<feature type="signal peptide" evidence="2">
    <location>
        <begin position="1"/>
        <end position="31"/>
    </location>
</feature>
<keyword evidence="1" id="KW-0472">Membrane</keyword>
<evidence type="ECO:0000256" key="1">
    <source>
        <dbReference type="SAM" id="Phobius"/>
    </source>
</evidence>
<feature type="transmembrane region" description="Helical" evidence="1">
    <location>
        <begin position="285"/>
        <end position="307"/>
    </location>
</feature>
<dbReference type="Proteomes" id="UP000823982">
    <property type="component" value="Unassembled WGS sequence"/>
</dbReference>
<dbReference type="AlphaFoldDB" id="A0A9D1EPF7"/>
<keyword evidence="2" id="KW-0732">Signal</keyword>
<dbReference type="InterPro" id="IPR014194">
    <property type="entry name" value="Spore_III_AE"/>
</dbReference>
<evidence type="ECO:0000256" key="2">
    <source>
        <dbReference type="SAM" id="SignalP"/>
    </source>
</evidence>
<evidence type="ECO:0000313" key="3">
    <source>
        <dbReference type="EMBL" id="HIS25223.1"/>
    </source>
</evidence>
<feature type="transmembrane region" description="Helical" evidence="1">
    <location>
        <begin position="116"/>
        <end position="134"/>
    </location>
</feature>
<reference evidence="3" key="2">
    <citation type="journal article" date="2021" name="PeerJ">
        <title>Extensive microbial diversity within the chicken gut microbiome revealed by metagenomics and culture.</title>
        <authorList>
            <person name="Gilroy R."/>
            <person name="Ravi A."/>
            <person name="Getino M."/>
            <person name="Pursley I."/>
            <person name="Horton D.L."/>
            <person name="Alikhan N.F."/>
            <person name="Baker D."/>
            <person name="Gharbi K."/>
            <person name="Hall N."/>
            <person name="Watson M."/>
            <person name="Adriaenssens E.M."/>
            <person name="Foster-Nyarko E."/>
            <person name="Jarju S."/>
            <person name="Secka A."/>
            <person name="Antonio M."/>
            <person name="Oren A."/>
            <person name="Chaudhuri R.R."/>
            <person name="La Ragione R."/>
            <person name="Hildebrand F."/>
            <person name="Pallen M.J."/>
        </authorList>
    </citation>
    <scope>NUCLEOTIDE SEQUENCE</scope>
    <source>
        <strain evidence="3">CHK157-1446</strain>
    </source>
</reference>
<gene>
    <name evidence="3" type="ORF">IAD01_07495</name>
</gene>
<organism evidence="3 4">
    <name type="scientific">Candidatus Faeciplasma gallinarum</name>
    <dbReference type="NCBI Taxonomy" id="2840799"/>
    <lineage>
        <taxon>Bacteria</taxon>
        <taxon>Bacillati</taxon>
        <taxon>Bacillota</taxon>
        <taxon>Clostridia</taxon>
        <taxon>Eubacteriales</taxon>
        <taxon>Oscillospiraceae</taxon>
        <taxon>Oscillospiraceae incertae sedis</taxon>
        <taxon>Candidatus Faeciplasma</taxon>
    </lineage>
</organism>
<evidence type="ECO:0000313" key="4">
    <source>
        <dbReference type="Proteomes" id="UP000823982"/>
    </source>
</evidence>